<dbReference type="EMBL" id="QQAZ01000022">
    <property type="protein sequence ID" value="RDI43260.1"/>
    <property type="molecule type" value="Genomic_DNA"/>
</dbReference>
<accession>A0A370GIR7</accession>
<feature type="domain" description="HTH tetR-type" evidence="3">
    <location>
        <begin position="18"/>
        <end position="78"/>
    </location>
</feature>
<sequence>MIKGKGAAEPGLREQKKRRTLLDLCMAARRLTLERGLDATTAEDVAKAVGVSPRTFFNYYETKLDAVVGPVGEIGTPDSRERFVAGGPTGVLIDDLTWLYSSGYEPDDEVRESISLVAEIIKQEPRVLAGFFAAGVRHEAAVGELLSARMGAQASSEFAAIAAQLMSACTTRAALSLADNPGRSLADALHAQIALAARLFDAGDSRRRSTDDHDG</sequence>
<evidence type="ECO:0000259" key="3">
    <source>
        <dbReference type="PROSITE" id="PS50977"/>
    </source>
</evidence>
<dbReference type="InterPro" id="IPR009057">
    <property type="entry name" value="Homeodomain-like_sf"/>
</dbReference>
<dbReference type="Pfam" id="PF00440">
    <property type="entry name" value="TetR_N"/>
    <property type="match status" value="1"/>
</dbReference>
<dbReference type="Proteomes" id="UP000255355">
    <property type="component" value="Unassembled WGS sequence"/>
</dbReference>
<dbReference type="RefSeq" id="WP_068027530.1">
    <property type="nucleotide sequence ID" value="NZ_QQAZ01000022.1"/>
</dbReference>
<evidence type="ECO:0000313" key="4">
    <source>
        <dbReference type="EMBL" id="RDI43260.1"/>
    </source>
</evidence>
<dbReference type="GO" id="GO:0003700">
    <property type="term" value="F:DNA-binding transcription factor activity"/>
    <property type="evidence" value="ECO:0007669"/>
    <property type="project" value="TreeGrafter"/>
</dbReference>
<comment type="caution">
    <text evidence="4">The sequence shown here is derived from an EMBL/GenBank/DDBJ whole genome shotgun (WGS) entry which is preliminary data.</text>
</comment>
<dbReference type="Gene3D" id="1.10.357.10">
    <property type="entry name" value="Tetracycline Repressor, domain 2"/>
    <property type="match status" value="1"/>
</dbReference>
<dbReference type="PROSITE" id="PS50977">
    <property type="entry name" value="HTH_TETR_2"/>
    <property type="match status" value="1"/>
</dbReference>
<feature type="DNA-binding region" description="H-T-H motif" evidence="2">
    <location>
        <begin position="41"/>
        <end position="60"/>
    </location>
</feature>
<organism evidence="4 5">
    <name type="scientific">Nocardia mexicana</name>
    <dbReference type="NCBI Taxonomy" id="279262"/>
    <lineage>
        <taxon>Bacteria</taxon>
        <taxon>Bacillati</taxon>
        <taxon>Actinomycetota</taxon>
        <taxon>Actinomycetes</taxon>
        <taxon>Mycobacteriales</taxon>
        <taxon>Nocardiaceae</taxon>
        <taxon>Nocardia</taxon>
    </lineage>
</organism>
<dbReference type="PANTHER" id="PTHR30055">
    <property type="entry name" value="HTH-TYPE TRANSCRIPTIONAL REGULATOR RUTR"/>
    <property type="match status" value="1"/>
</dbReference>
<dbReference type="OrthoDB" id="4143918at2"/>
<evidence type="ECO:0000256" key="2">
    <source>
        <dbReference type="PROSITE-ProRule" id="PRU00335"/>
    </source>
</evidence>
<evidence type="ECO:0000313" key="5">
    <source>
        <dbReference type="Proteomes" id="UP000255355"/>
    </source>
</evidence>
<keyword evidence="1 2" id="KW-0238">DNA-binding</keyword>
<dbReference type="Gene3D" id="1.10.10.60">
    <property type="entry name" value="Homeodomain-like"/>
    <property type="match status" value="1"/>
</dbReference>
<dbReference type="InterPro" id="IPR001647">
    <property type="entry name" value="HTH_TetR"/>
</dbReference>
<keyword evidence="5" id="KW-1185">Reference proteome</keyword>
<dbReference type="STRING" id="1210089.GCA_001613165_06126"/>
<protein>
    <submittedName>
        <fullName evidence="4">TetR family transcriptional regulator</fullName>
    </submittedName>
</protein>
<gene>
    <name evidence="4" type="ORF">DFR68_12222</name>
</gene>
<evidence type="ECO:0000256" key="1">
    <source>
        <dbReference type="ARBA" id="ARBA00023125"/>
    </source>
</evidence>
<dbReference type="AlphaFoldDB" id="A0A370GIR7"/>
<name>A0A370GIR7_9NOCA</name>
<proteinExistence type="predicted"/>
<dbReference type="SUPFAM" id="SSF46689">
    <property type="entry name" value="Homeodomain-like"/>
    <property type="match status" value="1"/>
</dbReference>
<dbReference type="InterPro" id="IPR050109">
    <property type="entry name" value="HTH-type_TetR-like_transc_reg"/>
</dbReference>
<dbReference type="GO" id="GO:0000976">
    <property type="term" value="F:transcription cis-regulatory region binding"/>
    <property type="evidence" value="ECO:0007669"/>
    <property type="project" value="TreeGrafter"/>
</dbReference>
<dbReference type="PANTHER" id="PTHR30055:SF226">
    <property type="entry name" value="HTH-TYPE TRANSCRIPTIONAL REGULATOR PKSA"/>
    <property type="match status" value="1"/>
</dbReference>
<reference evidence="4 5" key="1">
    <citation type="submission" date="2018-07" db="EMBL/GenBank/DDBJ databases">
        <title>Genomic Encyclopedia of Type Strains, Phase IV (KMG-IV): sequencing the most valuable type-strain genomes for metagenomic binning, comparative biology and taxonomic classification.</title>
        <authorList>
            <person name="Goeker M."/>
        </authorList>
    </citation>
    <scope>NUCLEOTIDE SEQUENCE [LARGE SCALE GENOMIC DNA]</scope>
    <source>
        <strain evidence="4 5">DSM 44952</strain>
    </source>
</reference>